<accession>A0AAV0R2U3</accession>
<sequence>GFEKRKIENRPRPLEGLGTRIERIGRIGFRKGVS</sequence>
<gene>
    <name evidence="1" type="ORF">LITE_LOCUS46047</name>
</gene>
<comment type="caution">
    <text evidence="1">The sequence shown here is derived from an EMBL/GenBank/DDBJ whole genome shotgun (WGS) entry which is preliminary data.</text>
</comment>
<feature type="non-terminal residue" evidence="1">
    <location>
        <position position="1"/>
    </location>
</feature>
<name>A0AAV0R2U3_9ROSI</name>
<protein>
    <submittedName>
        <fullName evidence="1">Uncharacterized protein</fullName>
    </submittedName>
</protein>
<keyword evidence="2" id="KW-1185">Reference proteome</keyword>
<evidence type="ECO:0000313" key="1">
    <source>
        <dbReference type="EMBL" id="CAI0551591.1"/>
    </source>
</evidence>
<dbReference type="EMBL" id="CAMGYJ010000010">
    <property type="protein sequence ID" value="CAI0551591.1"/>
    <property type="molecule type" value="Genomic_DNA"/>
</dbReference>
<organism evidence="1 2">
    <name type="scientific">Linum tenue</name>
    <dbReference type="NCBI Taxonomy" id="586396"/>
    <lineage>
        <taxon>Eukaryota</taxon>
        <taxon>Viridiplantae</taxon>
        <taxon>Streptophyta</taxon>
        <taxon>Embryophyta</taxon>
        <taxon>Tracheophyta</taxon>
        <taxon>Spermatophyta</taxon>
        <taxon>Magnoliopsida</taxon>
        <taxon>eudicotyledons</taxon>
        <taxon>Gunneridae</taxon>
        <taxon>Pentapetalae</taxon>
        <taxon>rosids</taxon>
        <taxon>fabids</taxon>
        <taxon>Malpighiales</taxon>
        <taxon>Linaceae</taxon>
        <taxon>Linum</taxon>
    </lineage>
</organism>
<dbReference type="AlphaFoldDB" id="A0AAV0R2U3"/>
<proteinExistence type="predicted"/>
<evidence type="ECO:0000313" key="2">
    <source>
        <dbReference type="Proteomes" id="UP001154282"/>
    </source>
</evidence>
<dbReference type="Proteomes" id="UP001154282">
    <property type="component" value="Unassembled WGS sequence"/>
</dbReference>
<reference evidence="1" key="1">
    <citation type="submission" date="2022-08" db="EMBL/GenBank/DDBJ databases">
        <authorList>
            <person name="Gutierrez-Valencia J."/>
        </authorList>
    </citation>
    <scope>NUCLEOTIDE SEQUENCE</scope>
</reference>